<dbReference type="PANTHER" id="PTHR32387:SF0">
    <property type="entry name" value="PROTEIN NO VEIN"/>
    <property type="match status" value="1"/>
</dbReference>
<dbReference type="Ensembl" id="ENSEBUT00000014877.1">
    <property type="protein sequence ID" value="ENSEBUP00000014301.1"/>
    <property type="gene ID" value="ENSEBUG00000009011.1"/>
</dbReference>
<accession>A0A8C4QG53</accession>
<reference evidence="1" key="1">
    <citation type="submission" date="2025-08" db="UniProtKB">
        <authorList>
            <consortium name="Ensembl"/>
        </authorList>
    </citation>
    <scope>IDENTIFICATION</scope>
</reference>
<reference evidence="1" key="2">
    <citation type="submission" date="2025-09" db="UniProtKB">
        <authorList>
            <consortium name="Ensembl"/>
        </authorList>
    </citation>
    <scope>IDENTIFICATION</scope>
</reference>
<proteinExistence type="predicted"/>
<dbReference type="PANTHER" id="PTHR32387">
    <property type="entry name" value="WU:FJ29H11"/>
    <property type="match status" value="1"/>
</dbReference>
<dbReference type="InterPro" id="IPR052957">
    <property type="entry name" value="Auxin_embryo_med"/>
</dbReference>
<protein>
    <submittedName>
        <fullName evidence="1">Uncharacterized protein</fullName>
    </submittedName>
</protein>
<evidence type="ECO:0000313" key="2">
    <source>
        <dbReference type="Proteomes" id="UP000694388"/>
    </source>
</evidence>
<evidence type="ECO:0000313" key="1">
    <source>
        <dbReference type="Ensembl" id="ENSEBUP00000014301.1"/>
    </source>
</evidence>
<dbReference type="AlphaFoldDB" id="A0A8C4QG53"/>
<organism evidence="1 2">
    <name type="scientific">Eptatretus burgeri</name>
    <name type="common">Inshore hagfish</name>
    <dbReference type="NCBI Taxonomy" id="7764"/>
    <lineage>
        <taxon>Eukaryota</taxon>
        <taxon>Metazoa</taxon>
        <taxon>Chordata</taxon>
        <taxon>Craniata</taxon>
        <taxon>Vertebrata</taxon>
        <taxon>Cyclostomata</taxon>
        <taxon>Myxini</taxon>
        <taxon>Myxiniformes</taxon>
        <taxon>Myxinidae</taxon>
        <taxon>Eptatretinae</taxon>
        <taxon>Eptatretus</taxon>
    </lineage>
</organism>
<keyword evidence="2" id="KW-1185">Reference proteome</keyword>
<dbReference type="Proteomes" id="UP000694388">
    <property type="component" value="Unplaced"/>
</dbReference>
<sequence>MQPSVMSAHQINFAISLLGDETVFRLPSQTVIAQDALLQNIVTPEFLKQYLGLAYLHESVCNTIGQARAAALGVRHLAITDLVSLTHAAASVANAQGKVEKFTVVGQLLACIRRRLEQEPEHSDDICIALRNHPIIPLSDGQFVTLVDHEVFFPPGQRSDSGWCQDDKKTSKIFFEITL</sequence>
<name>A0A8C4QG53_EPTBU</name>